<name>A0ABD1IHD7_SALDI</name>
<dbReference type="InterPro" id="IPR023796">
    <property type="entry name" value="Serpin_dom"/>
</dbReference>
<evidence type="ECO:0000313" key="4">
    <source>
        <dbReference type="Proteomes" id="UP001567538"/>
    </source>
</evidence>
<protein>
    <submittedName>
        <fullName evidence="3">NADH:ubiquinone reductase (H(+)-translocating)</fullName>
    </submittedName>
</protein>
<feature type="domain" description="Serpin" evidence="2">
    <location>
        <begin position="99"/>
        <end position="217"/>
    </location>
</feature>
<dbReference type="Proteomes" id="UP001567538">
    <property type="component" value="Unassembled WGS sequence"/>
</dbReference>
<keyword evidence="4" id="KW-1185">Reference proteome</keyword>
<dbReference type="InterPro" id="IPR042178">
    <property type="entry name" value="Serpin_sf_1"/>
</dbReference>
<dbReference type="InterPro" id="IPR042185">
    <property type="entry name" value="Serpin_sf_2"/>
</dbReference>
<dbReference type="InterPro" id="IPR000215">
    <property type="entry name" value="Serpin_fam"/>
</dbReference>
<gene>
    <name evidence="3" type="ORF">AAHA92_03334</name>
</gene>
<dbReference type="Gene3D" id="3.30.497.10">
    <property type="entry name" value="Antithrombin, subunit I, domain 2"/>
    <property type="match status" value="1"/>
</dbReference>
<evidence type="ECO:0000313" key="3">
    <source>
        <dbReference type="EMBL" id="KAL1567912.1"/>
    </source>
</evidence>
<dbReference type="PANTHER" id="PTHR11461">
    <property type="entry name" value="SERINE PROTEASE INHIBITOR, SERPIN"/>
    <property type="match status" value="1"/>
</dbReference>
<dbReference type="AlphaFoldDB" id="A0ABD1IHD7"/>
<accession>A0ABD1IHD7</accession>
<dbReference type="Pfam" id="PF00079">
    <property type="entry name" value="Serpin"/>
    <property type="match status" value="1"/>
</dbReference>
<evidence type="ECO:0000259" key="2">
    <source>
        <dbReference type="Pfam" id="PF00079"/>
    </source>
</evidence>
<sequence length="217" mass="24408">MSLKIGFRRLATLSLNNQTPLVEIARDDYLTIAKHVVADADNQTKNVVVSPVSIHILFTILADGSHLGGPHLSTKGGIWPDWGHALKPTFRNTVQALLPRMVFADAVCFKGTWSEEFDAKLTTDADFHLLNGTAICTPFMSSWYKQRFGTYDGFKVLKLPYIAGIDKRRFSMYIYLPDAKDGVPHLIERICSELGFVDSHLPHEEAVTLDEFRIPKF</sequence>
<proteinExistence type="inferred from homology"/>
<evidence type="ECO:0000256" key="1">
    <source>
        <dbReference type="ARBA" id="ARBA00009500"/>
    </source>
</evidence>
<organism evidence="3 4">
    <name type="scientific">Salvia divinorum</name>
    <name type="common">Maria pastora</name>
    <name type="synonym">Diviner's sage</name>
    <dbReference type="NCBI Taxonomy" id="28513"/>
    <lineage>
        <taxon>Eukaryota</taxon>
        <taxon>Viridiplantae</taxon>
        <taxon>Streptophyta</taxon>
        <taxon>Embryophyta</taxon>
        <taxon>Tracheophyta</taxon>
        <taxon>Spermatophyta</taxon>
        <taxon>Magnoliopsida</taxon>
        <taxon>eudicotyledons</taxon>
        <taxon>Gunneridae</taxon>
        <taxon>Pentapetalae</taxon>
        <taxon>asterids</taxon>
        <taxon>lamiids</taxon>
        <taxon>Lamiales</taxon>
        <taxon>Lamiaceae</taxon>
        <taxon>Nepetoideae</taxon>
        <taxon>Mentheae</taxon>
        <taxon>Salviinae</taxon>
        <taxon>Salvia</taxon>
        <taxon>Salvia subgen. Calosphace</taxon>
    </lineage>
</organism>
<dbReference type="PANTHER" id="PTHR11461:SF211">
    <property type="entry name" value="GH10112P-RELATED"/>
    <property type="match status" value="1"/>
</dbReference>
<comment type="similarity">
    <text evidence="1">Belongs to the serpin family.</text>
</comment>
<dbReference type="EMBL" id="JBEAFC010000002">
    <property type="protein sequence ID" value="KAL1567912.1"/>
    <property type="molecule type" value="Genomic_DNA"/>
</dbReference>
<comment type="caution">
    <text evidence="3">The sequence shown here is derived from an EMBL/GenBank/DDBJ whole genome shotgun (WGS) entry which is preliminary data.</text>
</comment>
<dbReference type="SUPFAM" id="SSF56574">
    <property type="entry name" value="Serpins"/>
    <property type="match status" value="1"/>
</dbReference>
<dbReference type="InterPro" id="IPR036186">
    <property type="entry name" value="Serpin_sf"/>
</dbReference>
<dbReference type="Gene3D" id="2.30.39.10">
    <property type="entry name" value="Alpha-1-antitrypsin, domain 1"/>
    <property type="match status" value="1"/>
</dbReference>
<reference evidence="3 4" key="1">
    <citation type="submission" date="2024-06" db="EMBL/GenBank/DDBJ databases">
        <title>A chromosome level genome sequence of Diviner's sage (Salvia divinorum).</title>
        <authorList>
            <person name="Ford S.A."/>
            <person name="Ro D.-K."/>
            <person name="Ness R.W."/>
            <person name="Phillips M.A."/>
        </authorList>
    </citation>
    <scope>NUCLEOTIDE SEQUENCE [LARGE SCALE GENOMIC DNA]</scope>
    <source>
        <strain evidence="3">SAF-2024a</strain>
        <tissue evidence="3">Leaf</tissue>
    </source>
</reference>